<keyword evidence="1" id="KW-0175">Coiled coil</keyword>
<dbReference type="PANTHER" id="PTHR31701:SF2">
    <property type="entry name" value="ENDOPLASMIC RETICULUM MEMBRANE-ASSOCIATED RNA DEGRADATION PROTEIN"/>
    <property type="match status" value="1"/>
</dbReference>
<dbReference type="OMA" id="RDKIAHC"/>
<dbReference type="VEuPathDB" id="AmoebaDB:NfTy_079500"/>
<accession>A0A6A5C3P4</accession>
<evidence type="ECO:0000256" key="1">
    <source>
        <dbReference type="SAM" id="Coils"/>
    </source>
</evidence>
<dbReference type="OrthoDB" id="49386at2759"/>
<dbReference type="AlphaFoldDB" id="A0A6A5C3P4"/>
<dbReference type="VEuPathDB" id="AmoebaDB:FDP41_012902"/>
<feature type="coiled-coil region" evidence="1">
    <location>
        <begin position="52"/>
        <end position="79"/>
    </location>
</feature>
<evidence type="ECO:0000259" key="2">
    <source>
        <dbReference type="Pfam" id="PF13910"/>
    </source>
</evidence>
<dbReference type="EMBL" id="VFQX01000016">
    <property type="protein sequence ID" value="KAF0981114.1"/>
    <property type="molecule type" value="Genomic_DNA"/>
</dbReference>
<keyword evidence="4" id="KW-1185">Reference proteome</keyword>
<feature type="domain" description="DUF4209" evidence="2">
    <location>
        <begin position="253"/>
        <end position="343"/>
    </location>
</feature>
<protein>
    <recommendedName>
        <fullName evidence="2">DUF4209 domain-containing protein</fullName>
    </recommendedName>
</protein>
<dbReference type="PANTHER" id="PTHR31701">
    <property type="entry name" value="ENDOPLASMIC RETICULUM MEMBRANE-ASSOCIATED RNA DEGRADATION PROTEIN"/>
    <property type="match status" value="1"/>
</dbReference>
<dbReference type="RefSeq" id="XP_044565827.1">
    <property type="nucleotide sequence ID" value="XM_044703473.1"/>
</dbReference>
<dbReference type="Proteomes" id="UP000444721">
    <property type="component" value="Unassembled WGS sequence"/>
</dbReference>
<dbReference type="GeneID" id="68120117"/>
<dbReference type="VEuPathDB" id="AmoebaDB:NF0065840"/>
<dbReference type="InterPro" id="IPR039635">
    <property type="entry name" value="ERMARD"/>
</dbReference>
<dbReference type="InterPro" id="IPR025209">
    <property type="entry name" value="DUF4209"/>
</dbReference>
<reference evidence="3 4" key="1">
    <citation type="journal article" date="2019" name="Sci. Rep.">
        <title>Nanopore sequencing improves the draft genome of the human pathogenic amoeba Naegleria fowleri.</title>
        <authorList>
            <person name="Liechti N."/>
            <person name="Schurch N."/>
            <person name="Bruggmann R."/>
            <person name="Wittwer M."/>
        </authorList>
    </citation>
    <scope>NUCLEOTIDE SEQUENCE [LARGE SCALE GENOMIC DNA]</scope>
    <source>
        <strain evidence="3 4">ATCC 30894</strain>
    </source>
</reference>
<gene>
    <name evidence="3" type="ORF">FDP41_012902</name>
</gene>
<comment type="caution">
    <text evidence="3">The sequence shown here is derived from an EMBL/GenBank/DDBJ whole genome shotgun (WGS) entry which is preliminary data.</text>
</comment>
<evidence type="ECO:0000313" key="3">
    <source>
        <dbReference type="EMBL" id="KAF0981114.1"/>
    </source>
</evidence>
<sequence>MSAQPSSLHNSLLPHRSHPLVNHFIYNYNIQILKNKEDATSNVVPFINIWTIHDYENLNAQLQQELDQHLRILEEEEQDMPIANIHHDEYLSCLSMSVSKLVCKSTQQQPPPPLQHYVDEKSGLLRVSGEVMEECKDKSQRQVHHNMNEEFPLLDDMSEINNEMTNKFVKASIQLRDICKACYLIEKNFGLISILLDRSNVQHNLYQNERENILRDLQFCQQPVESLKYLQEIYMENPKINNYAIFSFLSPLVEHLMTSIVYSVSIHEYDKQENEIVIPATLTEILECQALKKVIPLKLLNCIKVFMGPPKGLNLRNVLYHGFLDESELDECYSNFLWKIYFTVCRQVSLYYSCHDEKNENLTPHSDTNSSISLKKFILKPRNDMSGEEFSQLELFEYQKGLLLFMHPQDEMMIHSILDSSYFVIPTRHRIIGNAFRFLKKGITEKSQIDLQLSLCLLFPQFEASLRRLYVAGNEKVDERTWCAQNEEFFSTLEVIFGNHLETSTYSDTILGVNKNQSVNIGQSTLTSETNGEFVNSLNSEQRARLTPNEIFNILHESVGDCLMDSFIFYGGPRLRDKIAHCQVLNQLNPHLVQHYFLMFLLLCIQLSHNKNELFSKIDLMKQHSTSDQMKEEESLSHHSSILFHTIQHFLNRSTPSFSIYDIRTKFIRAWNQLRTKLMFNHSYYICENYKDSDATNVNTVVKELQDYTCVMNREGFSLAKNLISQESDHSNHLDEMNELISNIENNFKKGNPKNIQFTVKDCCAYLNKKYPTMFTRSQSNSILSQNIPLSYFNHFHYPAQQISNMDILLRIVEHLETALQMLQDKYEEHCTLINERKARTPHRKLYSVMIQSKPLLRCMFEFLLQLLSIQFDIINRKHNSPEEGDGKKRLTWILQIMTQAERIVGQIKDGTIGLLNSKWMEFVVMREKNILQDRASYLSE</sequence>
<proteinExistence type="predicted"/>
<evidence type="ECO:0000313" key="4">
    <source>
        <dbReference type="Proteomes" id="UP000444721"/>
    </source>
</evidence>
<organism evidence="3 4">
    <name type="scientific">Naegleria fowleri</name>
    <name type="common">Brain eating amoeba</name>
    <dbReference type="NCBI Taxonomy" id="5763"/>
    <lineage>
        <taxon>Eukaryota</taxon>
        <taxon>Discoba</taxon>
        <taxon>Heterolobosea</taxon>
        <taxon>Tetramitia</taxon>
        <taxon>Eutetramitia</taxon>
        <taxon>Vahlkampfiidae</taxon>
        <taxon>Naegleria</taxon>
    </lineage>
</organism>
<name>A0A6A5C3P4_NAEFO</name>
<dbReference type="Pfam" id="PF13910">
    <property type="entry name" value="DUF4209"/>
    <property type="match status" value="1"/>
</dbReference>